<gene>
    <name evidence="2" type="ORF">SNE40_011453</name>
</gene>
<organism evidence="2 3">
    <name type="scientific">Patella caerulea</name>
    <name type="common">Rayed Mediterranean limpet</name>
    <dbReference type="NCBI Taxonomy" id="87958"/>
    <lineage>
        <taxon>Eukaryota</taxon>
        <taxon>Metazoa</taxon>
        <taxon>Spiralia</taxon>
        <taxon>Lophotrochozoa</taxon>
        <taxon>Mollusca</taxon>
        <taxon>Gastropoda</taxon>
        <taxon>Patellogastropoda</taxon>
        <taxon>Patelloidea</taxon>
        <taxon>Patellidae</taxon>
        <taxon>Patella</taxon>
    </lineage>
</organism>
<keyword evidence="3" id="KW-1185">Reference proteome</keyword>
<name>A0AAN8PIC9_PATCE</name>
<comment type="caution">
    <text evidence="2">The sequence shown here is derived from an EMBL/GenBank/DDBJ whole genome shotgun (WGS) entry which is preliminary data.</text>
</comment>
<proteinExistence type="predicted"/>
<keyword evidence="1" id="KW-0732">Signal</keyword>
<evidence type="ECO:0000313" key="2">
    <source>
        <dbReference type="EMBL" id="KAK6178992.1"/>
    </source>
</evidence>
<evidence type="ECO:0000256" key="1">
    <source>
        <dbReference type="SAM" id="SignalP"/>
    </source>
</evidence>
<reference evidence="2 3" key="1">
    <citation type="submission" date="2024-01" db="EMBL/GenBank/DDBJ databases">
        <title>The genome of the rayed Mediterranean limpet Patella caerulea (Linnaeus, 1758).</title>
        <authorList>
            <person name="Anh-Thu Weber A."/>
            <person name="Halstead-Nussloch G."/>
        </authorList>
    </citation>
    <scope>NUCLEOTIDE SEQUENCE [LARGE SCALE GENOMIC DNA]</scope>
    <source>
        <strain evidence="2">AATW-2023a</strain>
        <tissue evidence="2">Whole specimen</tissue>
    </source>
</reference>
<sequence>MLSFKILLVIAMTLIICSTHARRGGGRKRKIAGRFVRVVGVVCKLKEKLEELSDDTTDPFFESLDDFCDEFESIHQTLVSKLNEKLVSPITGVPTTPMPLPTTDSVLLTSPPSKRSIMRKRLLKSLFALMQ</sequence>
<dbReference type="Proteomes" id="UP001347796">
    <property type="component" value="Unassembled WGS sequence"/>
</dbReference>
<evidence type="ECO:0000313" key="3">
    <source>
        <dbReference type="Proteomes" id="UP001347796"/>
    </source>
</evidence>
<dbReference type="EMBL" id="JAZGQO010000008">
    <property type="protein sequence ID" value="KAK6178992.1"/>
    <property type="molecule type" value="Genomic_DNA"/>
</dbReference>
<feature type="signal peptide" evidence="1">
    <location>
        <begin position="1"/>
        <end position="21"/>
    </location>
</feature>
<protein>
    <submittedName>
        <fullName evidence="2">Uncharacterized protein</fullName>
    </submittedName>
</protein>
<feature type="chain" id="PRO_5042848752" evidence="1">
    <location>
        <begin position="22"/>
        <end position="131"/>
    </location>
</feature>
<dbReference type="AlphaFoldDB" id="A0AAN8PIC9"/>
<accession>A0AAN8PIC9</accession>